<dbReference type="Proteomes" id="UP001596101">
    <property type="component" value="Unassembled WGS sequence"/>
</dbReference>
<evidence type="ECO:0000313" key="2">
    <source>
        <dbReference type="Proteomes" id="UP001596101"/>
    </source>
</evidence>
<reference evidence="2" key="1">
    <citation type="journal article" date="2019" name="Int. J. Syst. Evol. Microbiol.">
        <title>The Global Catalogue of Microorganisms (GCM) 10K type strain sequencing project: providing services to taxonomists for standard genome sequencing and annotation.</title>
        <authorList>
            <consortium name="The Broad Institute Genomics Platform"/>
            <consortium name="The Broad Institute Genome Sequencing Center for Infectious Disease"/>
            <person name="Wu L."/>
            <person name="Ma J."/>
        </authorList>
    </citation>
    <scope>NUCLEOTIDE SEQUENCE [LARGE SCALE GENOMIC DNA]</scope>
    <source>
        <strain evidence="2">CCUG 43111</strain>
    </source>
</reference>
<evidence type="ECO:0000313" key="1">
    <source>
        <dbReference type="EMBL" id="MFC5476904.1"/>
    </source>
</evidence>
<organism evidence="1 2">
    <name type="scientific">Massilia suwonensis</name>
    <dbReference type="NCBI Taxonomy" id="648895"/>
    <lineage>
        <taxon>Bacteria</taxon>
        <taxon>Pseudomonadati</taxon>
        <taxon>Pseudomonadota</taxon>
        <taxon>Betaproteobacteria</taxon>
        <taxon>Burkholderiales</taxon>
        <taxon>Oxalobacteraceae</taxon>
        <taxon>Telluria group</taxon>
        <taxon>Massilia</taxon>
    </lineage>
</organism>
<accession>A0ABW0MGG4</accession>
<gene>
    <name evidence="1" type="ORF">ACFPQ5_01785</name>
</gene>
<keyword evidence="2" id="KW-1185">Reference proteome</keyword>
<name>A0ABW0MGG4_9BURK</name>
<dbReference type="RefSeq" id="WP_379751317.1">
    <property type="nucleotide sequence ID" value="NZ_JBHSMR010000001.1"/>
</dbReference>
<dbReference type="EMBL" id="JBHSMR010000001">
    <property type="protein sequence ID" value="MFC5476904.1"/>
    <property type="molecule type" value="Genomic_DNA"/>
</dbReference>
<evidence type="ECO:0008006" key="3">
    <source>
        <dbReference type="Google" id="ProtNLM"/>
    </source>
</evidence>
<sequence>MRTVEYETPGISTLAGGPEEVREQLGAVYAEQVVVVTLEHATPREAAAIADTFAGIAGLVKAIVGKQHRESLDAIVEALVPRTPPTPNELKEATMLVRARTAVIGSGDWMTAAEIASVAGFSASNPSAQPNKWKREGAIFAIRHNGIDYFPSYGLDPGAGYRPRKALAQVLKTFGDSKDAWGLSYWFMSANSFLGGKAPRDLLASAPERVIAAAADECKGVLHG</sequence>
<protein>
    <recommendedName>
        <fullName evidence="3">XRE family transcriptional regulator</fullName>
    </recommendedName>
</protein>
<comment type="caution">
    <text evidence="1">The sequence shown here is derived from an EMBL/GenBank/DDBJ whole genome shotgun (WGS) entry which is preliminary data.</text>
</comment>
<proteinExistence type="predicted"/>